<feature type="signal peptide" evidence="1">
    <location>
        <begin position="1"/>
        <end position="19"/>
    </location>
</feature>
<reference evidence="2 5" key="2">
    <citation type="submission" date="2020-08" db="EMBL/GenBank/DDBJ databases">
        <title>Genomic Encyclopedia of Type Strains, Phase IV (KMG-IV): sequencing the most valuable type-strain genomes for metagenomic binning, comparative biology and taxonomic classification.</title>
        <authorList>
            <person name="Goeker M."/>
        </authorList>
    </citation>
    <scope>NUCLEOTIDE SEQUENCE [LARGE SCALE GENOMIC DNA]</scope>
    <source>
        <strain evidence="2 5">DSM 12027</strain>
    </source>
</reference>
<name>A0A5C4Y565_9DEIO</name>
<dbReference type="OrthoDB" id="59988at2"/>
<evidence type="ECO:0000313" key="5">
    <source>
        <dbReference type="Proteomes" id="UP000629870"/>
    </source>
</evidence>
<protein>
    <submittedName>
        <fullName evidence="3">Uncharacterized protein</fullName>
    </submittedName>
</protein>
<feature type="chain" id="PRO_5022921472" evidence="1">
    <location>
        <begin position="20"/>
        <end position="835"/>
    </location>
</feature>
<sequence length="835" mass="87210">MKKLLILPAVLSLSALLSACGGGGTPPLTSPPTSTLSNILISGKITGTDLQIDSASLLSYDNPFFGEATVKNNILTLDLSQLIPGSEDLMGGFYGEGCTGTNTDPQARVLESLSLNAYSPEGDLIGTIREKIVDGPDAMLPNPLVYRLYSDRPFTFKGECQYTRSDGTVMTEKDDIQAVKGWNTLVFAGEGQNVTVRNAASGNRAELTFTSATPRVAVRLDPESLMFADNDLMTVNARLIQIGNYSGVVQLSTNVAGLSVEPATLTLNPLPKVSAQATGGRTARLRILDLEPQLLATKLTFRYTGKPNLNDMPFELLIKDSNSKQVGSGTGKVTAVRPGFDLFVSPFPLTLGRDSTVEVPFVLSSVMGFSGTVTVSAENLPGGVKATPMTVSVTKDRPATGSLTLTSDASLKPGVIPVTITARGEGSSATASLNLEVPKPSVAVSIPYAYNGISVYQGGTGSIEVLVSSAFGFQGTTTLSLTGLPKGVMAAPVSVQVKPMESTTLKIPLTVATDAELGTSSVQVTSSDSAGADGDGPPVRLTVRPTRVALGYVSQFGLAAGDAGIWVTRDKYGAGGFETTLRHVVDGKDSAAITVTGPVYHLFGLPDAAVLALGSGATWVVTDKGAIPGAVAPDGATSGAVDHLGRLVFVQSTAAAYGYQFRLVRWTPTTGTTEIVDAAQAYSSGGQLFRSNNGRWMLYRPQYSAGGLKINAVTGEVTKLDLTNSLSSVAIDDNGTVYFTENGPLRRLNADGTVTIFNDTNPGTLIGFDRKNPTILWSFHSDGVGRLDLNGSKFSHVSLGNTNRAVTLAGGGLAVLTSEFSPNDGMEVGFVTTLR</sequence>
<evidence type="ECO:0000313" key="4">
    <source>
        <dbReference type="Proteomes" id="UP000313988"/>
    </source>
</evidence>
<keyword evidence="1" id="KW-0732">Signal</keyword>
<dbReference type="EMBL" id="JACHEW010000001">
    <property type="protein sequence ID" value="MBB6015110.1"/>
    <property type="molecule type" value="Genomic_DNA"/>
</dbReference>
<dbReference type="Proteomes" id="UP000629870">
    <property type="component" value="Unassembled WGS sequence"/>
</dbReference>
<evidence type="ECO:0000313" key="2">
    <source>
        <dbReference type="EMBL" id="MBB6015110.1"/>
    </source>
</evidence>
<gene>
    <name evidence="3" type="ORF">FHR04_10590</name>
    <name evidence="2" type="ORF">HNQ04_000334</name>
</gene>
<dbReference type="RefSeq" id="WP_139403147.1">
    <property type="nucleotide sequence ID" value="NZ_JACHEW010000001.1"/>
</dbReference>
<comment type="caution">
    <text evidence="3">The sequence shown here is derived from an EMBL/GenBank/DDBJ whole genome shotgun (WGS) entry which is preliminary data.</text>
</comment>
<organism evidence="3 4">
    <name type="scientific">Deinococcus radiopugnans ATCC 19172</name>
    <dbReference type="NCBI Taxonomy" id="585398"/>
    <lineage>
        <taxon>Bacteria</taxon>
        <taxon>Thermotogati</taxon>
        <taxon>Deinococcota</taxon>
        <taxon>Deinococci</taxon>
        <taxon>Deinococcales</taxon>
        <taxon>Deinococcaceae</taxon>
        <taxon>Deinococcus</taxon>
    </lineage>
</organism>
<accession>A0A5C4Y565</accession>
<evidence type="ECO:0000313" key="3">
    <source>
        <dbReference type="EMBL" id="TNM70922.1"/>
    </source>
</evidence>
<proteinExistence type="predicted"/>
<dbReference type="PROSITE" id="PS51257">
    <property type="entry name" value="PROKAR_LIPOPROTEIN"/>
    <property type="match status" value="1"/>
</dbReference>
<dbReference type="Proteomes" id="UP000313988">
    <property type="component" value="Unassembled WGS sequence"/>
</dbReference>
<dbReference type="SUPFAM" id="SSF101898">
    <property type="entry name" value="NHL repeat"/>
    <property type="match status" value="1"/>
</dbReference>
<keyword evidence="5" id="KW-1185">Reference proteome</keyword>
<reference evidence="3 4" key="1">
    <citation type="submission" date="2019-06" db="EMBL/GenBank/DDBJ databases">
        <title>Genome sequence of Deinococcus radiopugnans ATCC 19172.</title>
        <authorList>
            <person name="Maclea K.S."/>
            <person name="Maynard C.R."/>
        </authorList>
    </citation>
    <scope>NUCLEOTIDE SEQUENCE [LARGE SCALE GENOMIC DNA]</scope>
    <source>
        <strain evidence="3 4">ATCC 19172</strain>
    </source>
</reference>
<evidence type="ECO:0000256" key="1">
    <source>
        <dbReference type="SAM" id="SignalP"/>
    </source>
</evidence>
<dbReference type="EMBL" id="VDMO01000010">
    <property type="protein sequence ID" value="TNM70922.1"/>
    <property type="molecule type" value="Genomic_DNA"/>
</dbReference>
<dbReference type="AlphaFoldDB" id="A0A5C4Y565"/>